<proteinExistence type="predicted"/>
<dbReference type="EMBL" id="VSSQ01060884">
    <property type="protein sequence ID" value="MPN14279.1"/>
    <property type="molecule type" value="Genomic_DNA"/>
</dbReference>
<protein>
    <submittedName>
        <fullName evidence="1">Uncharacterized protein</fullName>
    </submittedName>
</protein>
<sequence length="52" mass="5753">MVEELIDVKPITAFGSCRHTKQEVACEVVQYLAIGVCTAMVHLIDHDVVKIV</sequence>
<evidence type="ECO:0000313" key="1">
    <source>
        <dbReference type="EMBL" id="MPN14279.1"/>
    </source>
</evidence>
<accession>A0A645FLQ9</accession>
<name>A0A645FLQ9_9ZZZZ</name>
<dbReference type="AlphaFoldDB" id="A0A645FLQ9"/>
<reference evidence="1" key="1">
    <citation type="submission" date="2019-08" db="EMBL/GenBank/DDBJ databases">
        <authorList>
            <person name="Kucharzyk K."/>
            <person name="Murdoch R.W."/>
            <person name="Higgins S."/>
            <person name="Loffler F."/>
        </authorList>
    </citation>
    <scope>NUCLEOTIDE SEQUENCE</scope>
</reference>
<comment type="caution">
    <text evidence="1">The sequence shown here is derived from an EMBL/GenBank/DDBJ whole genome shotgun (WGS) entry which is preliminary data.</text>
</comment>
<organism evidence="1">
    <name type="scientific">bioreactor metagenome</name>
    <dbReference type="NCBI Taxonomy" id="1076179"/>
    <lineage>
        <taxon>unclassified sequences</taxon>
        <taxon>metagenomes</taxon>
        <taxon>ecological metagenomes</taxon>
    </lineage>
</organism>
<gene>
    <name evidence="1" type="ORF">SDC9_161605</name>
</gene>